<accession>A0A0F9NQM1</accession>
<proteinExistence type="predicted"/>
<reference evidence="1" key="1">
    <citation type="journal article" date="2015" name="Nature">
        <title>Complex archaea that bridge the gap between prokaryotes and eukaryotes.</title>
        <authorList>
            <person name="Spang A."/>
            <person name="Saw J.H."/>
            <person name="Jorgensen S.L."/>
            <person name="Zaremba-Niedzwiedzka K."/>
            <person name="Martijn J."/>
            <person name="Lind A.E."/>
            <person name="van Eijk R."/>
            <person name="Schleper C."/>
            <person name="Guy L."/>
            <person name="Ettema T.J."/>
        </authorList>
    </citation>
    <scope>NUCLEOTIDE SEQUENCE</scope>
</reference>
<organism evidence="1">
    <name type="scientific">marine sediment metagenome</name>
    <dbReference type="NCBI Taxonomy" id="412755"/>
    <lineage>
        <taxon>unclassified sequences</taxon>
        <taxon>metagenomes</taxon>
        <taxon>ecological metagenomes</taxon>
    </lineage>
</organism>
<sequence length="348" mass="41044">MLIIKPINKFKTFKSDAAPFFFYLDIFPPNPTAFKSQKTKALLESIKLNPVMPLPMRVDRVFNGEKSVLIRPREPISFLFMDNLVATINPSRLLQHGIEKLIYFTEIRGFENFFTSLTIERAKKWWDSSRFLYAKLLHLEEDFSAFLKAYIQTLVKAKINDEDLIIAAKDYCQMISEICDKRIKENTILIETMQKEDNVKLYKEKRVTYKEKGKKVKKVHIYPELVDIDVFDLSKEGFFSTIEVSKSFLEEVKIKKKKYIPLLFYDDLLECMLYNLKKIEESDDNILDPSFLLDQKVIILHESKELKKINPSNFSWFNSFEKINLELFIQSIREVKQKFFSSSKNIGN</sequence>
<evidence type="ECO:0000313" key="1">
    <source>
        <dbReference type="EMBL" id="KKM91150.1"/>
    </source>
</evidence>
<gene>
    <name evidence="1" type="ORF">LCGC14_1231460</name>
</gene>
<comment type="caution">
    <text evidence="1">The sequence shown here is derived from an EMBL/GenBank/DDBJ whole genome shotgun (WGS) entry which is preliminary data.</text>
</comment>
<dbReference type="EMBL" id="LAZR01006574">
    <property type="protein sequence ID" value="KKM91150.1"/>
    <property type="molecule type" value="Genomic_DNA"/>
</dbReference>
<protein>
    <submittedName>
        <fullName evidence="1">Uncharacterized protein</fullName>
    </submittedName>
</protein>
<dbReference type="AlphaFoldDB" id="A0A0F9NQM1"/>
<name>A0A0F9NQM1_9ZZZZ</name>